<keyword evidence="4" id="KW-0802">TPR repeat</keyword>
<evidence type="ECO:0000256" key="1">
    <source>
        <dbReference type="ARBA" id="ARBA00004442"/>
    </source>
</evidence>
<dbReference type="InterPro" id="IPR019734">
    <property type="entry name" value="TPR_rpt"/>
</dbReference>
<dbReference type="GO" id="GO:0009279">
    <property type="term" value="C:cell outer membrane"/>
    <property type="evidence" value="ECO:0007669"/>
    <property type="project" value="UniProtKB-SubCell"/>
</dbReference>
<dbReference type="Gene3D" id="2.60.40.1120">
    <property type="entry name" value="Carboxypeptidase-like, regulatory domain"/>
    <property type="match status" value="1"/>
</dbReference>
<comment type="caution">
    <text evidence="9">The sequence shown here is derived from an EMBL/GenBank/DDBJ whole genome shotgun (WGS) entry which is preliminary data.</text>
</comment>
<reference evidence="9 10" key="1">
    <citation type="journal article" date="2015" name="Stand. Genomic Sci.">
        <title>Genomic Encyclopedia of Bacterial and Archaeal Type Strains, Phase III: the genomes of soil and plant-associated and newly described type strains.</title>
        <authorList>
            <person name="Whitman W.B."/>
            <person name="Woyke T."/>
            <person name="Klenk H.P."/>
            <person name="Zhou Y."/>
            <person name="Lilburn T.G."/>
            <person name="Beck B.J."/>
            <person name="De Vos P."/>
            <person name="Vandamme P."/>
            <person name="Eisen J.A."/>
            <person name="Garrity G."/>
            <person name="Hugenholtz P."/>
            <person name="Kyrpides N.C."/>
        </authorList>
    </citation>
    <scope>NUCLEOTIDE SEQUENCE [LARGE SCALE GENOMIC DNA]</scope>
    <source>
        <strain evidence="9 10">CGMCC 1.7271</strain>
    </source>
</reference>
<comment type="subcellular location">
    <subcellularLocation>
        <location evidence="1">Cell outer membrane</location>
    </subcellularLocation>
</comment>
<feature type="chain" id="PRO_5022114288" evidence="7">
    <location>
        <begin position="24"/>
        <end position="639"/>
    </location>
</feature>
<keyword evidence="3" id="KW-0998">Cell outer membrane</keyword>
<dbReference type="SUPFAM" id="SSF49464">
    <property type="entry name" value="Carboxypeptidase regulatory domain-like"/>
    <property type="match status" value="1"/>
</dbReference>
<dbReference type="SUPFAM" id="SSF48452">
    <property type="entry name" value="TPR-like"/>
    <property type="match status" value="1"/>
</dbReference>
<dbReference type="RefSeq" id="WP_242009583.1">
    <property type="nucleotide sequence ID" value="NZ_VLLE01000006.1"/>
</dbReference>
<evidence type="ECO:0000313" key="10">
    <source>
        <dbReference type="Proteomes" id="UP000316167"/>
    </source>
</evidence>
<dbReference type="InterPro" id="IPR011990">
    <property type="entry name" value="TPR-like_helical_dom_sf"/>
</dbReference>
<keyword evidence="10" id="KW-1185">Reference proteome</keyword>
<dbReference type="Gene3D" id="3.30.1330.60">
    <property type="entry name" value="OmpA-like domain"/>
    <property type="match status" value="1"/>
</dbReference>
<dbReference type="SMART" id="SM00028">
    <property type="entry name" value="TPR"/>
    <property type="match status" value="1"/>
</dbReference>
<feature type="region of interest" description="Disordered" evidence="6">
    <location>
        <begin position="612"/>
        <end position="639"/>
    </location>
</feature>
<keyword evidence="2 5" id="KW-0472">Membrane</keyword>
<evidence type="ECO:0000256" key="7">
    <source>
        <dbReference type="SAM" id="SignalP"/>
    </source>
</evidence>
<dbReference type="PRINTS" id="PR01021">
    <property type="entry name" value="OMPADOMAIN"/>
</dbReference>
<protein>
    <submittedName>
        <fullName evidence="9">WD40 repeat protein</fullName>
    </submittedName>
</protein>
<dbReference type="EMBL" id="VLLE01000006">
    <property type="protein sequence ID" value="TWI79129.1"/>
    <property type="molecule type" value="Genomic_DNA"/>
</dbReference>
<dbReference type="InterPro" id="IPR011659">
    <property type="entry name" value="WD40"/>
</dbReference>
<feature type="domain" description="OmpA-like" evidence="8">
    <location>
        <begin position="523"/>
        <end position="639"/>
    </location>
</feature>
<evidence type="ECO:0000256" key="3">
    <source>
        <dbReference type="ARBA" id="ARBA00023237"/>
    </source>
</evidence>
<dbReference type="PROSITE" id="PS50005">
    <property type="entry name" value="TPR"/>
    <property type="match status" value="1"/>
</dbReference>
<evidence type="ECO:0000256" key="5">
    <source>
        <dbReference type="PROSITE-ProRule" id="PRU00473"/>
    </source>
</evidence>
<dbReference type="PROSITE" id="PS51123">
    <property type="entry name" value="OMPA_2"/>
    <property type="match status" value="1"/>
</dbReference>
<evidence type="ECO:0000256" key="6">
    <source>
        <dbReference type="SAM" id="MobiDB-lite"/>
    </source>
</evidence>
<feature type="signal peptide" evidence="7">
    <location>
        <begin position="1"/>
        <end position="23"/>
    </location>
</feature>
<dbReference type="SUPFAM" id="SSF82171">
    <property type="entry name" value="DPP6 N-terminal domain-like"/>
    <property type="match status" value="1"/>
</dbReference>
<name>A0A562SCS7_9BACT</name>
<evidence type="ECO:0000259" key="8">
    <source>
        <dbReference type="PROSITE" id="PS51123"/>
    </source>
</evidence>
<dbReference type="SUPFAM" id="SSF103088">
    <property type="entry name" value="OmpA-like"/>
    <property type="match status" value="1"/>
</dbReference>
<dbReference type="Proteomes" id="UP000316167">
    <property type="component" value="Unassembled WGS sequence"/>
</dbReference>
<dbReference type="InterPro" id="IPR036737">
    <property type="entry name" value="OmpA-like_sf"/>
</dbReference>
<dbReference type="Gene3D" id="1.25.40.10">
    <property type="entry name" value="Tetratricopeptide repeat domain"/>
    <property type="match status" value="1"/>
</dbReference>
<dbReference type="PANTHER" id="PTHR30329:SF21">
    <property type="entry name" value="LIPOPROTEIN YIAD-RELATED"/>
    <property type="match status" value="1"/>
</dbReference>
<feature type="repeat" description="TPR" evidence="4">
    <location>
        <begin position="69"/>
        <end position="102"/>
    </location>
</feature>
<dbReference type="AlphaFoldDB" id="A0A562SCS7"/>
<gene>
    <name evidence="9" type="ORF">IQ13_3528</name>
</gene>
<dbReference type="InterPro" id="IPR008969">
    <property type="entry name" value="CarboxyPept-like_regulatory"/>
</dbReference>
<proteinExistence type="predicted"/>
<dbReference type="Gene3D" id="2.120.10.30">
    <property type="entry name" value="TolB, C-terminal domain"/>
    <property type="match status" value="1"/>
</dbReference>
<dbReference type="CDD" id="cd07185">
    <property type="entry name" value="OmpA_C-like"/>
    <property type="match status" value="1"/>
</dbReference>
<organism evidence="9 10">
    <name type="scientific">Lacibacter cauensis</name>
    <dbReference type="NCBI Taxonomy" id="510947"/>
    <lineage>
        <taxon>Bacteria</taxon>
        <taxon>Pseudomonadati</taxon>
        <taxon>Bacteroidota</taxon>
        <taxon>Chitinophagia</taxon>
        <taxon>Chitinophagales</taxon>
        <taxon>Chitinophagaceae</taxon>
        <taxon>Lacibacter</taxon>
    </lineage>
</organism>
<accession>A0A562SCS7</accession>
<dbReference type="PANTHER" id="PTHR30329">
    <property type="entry name" value="STATOR ELEMENT OF FLAGELLAR MOTOR COMPLEX"/>
    <property type="match status" value="1"/>
</dbReference>
<dbReference type="Pfam" id="PF07676">
    <property type="entry name" value="PD40"/>
    <property type="match status" value="4"/>
</dbReference>
<feature type="compositionally biased region" description="Basic and acidic residues" evidence="6">
    <location>
        <begin position="630"/>
        <end position="639"/>
    </location>
</feature>
<dbReference type="InterPro" id="IPR011042">
    <property type="entry name" value="6-blade_b-propeller_TolB-like"/>
</dbReference>
<evidence type="ECO:0000256" key="2">
    <source>
        <dbReference type="ARBA" id="ARBA00023136"/>
    </source>
</evidence>
<dbReference type="Pfam" id="PF00691">
    <property type="entry name" value="OmpA"/>
    <property type="match status" value="1"/>
</dbReference>
<evidence type="ECO:0000256" key="4">
    <source>
        <dbReference type="PROSITE-ProRule" id="PRU00339"/>
    </source>
</evidence>
<keyword evidence="7" id="KW-0732">Signal</keyword>
<evidence type="ECO:0000313" key="9">
    <source>
        <dbReference type="EMBL" id="TWI79129.1"/>
    </source>
</evidence>
<dbReference type="InterPro" id="IPR050330">
    <property type="entry name" value="Bact_OuterMem_StrucFunc"/>
</dbReference>
<dbReference type="InterPro" id="IPR006664">
    <property type="entry name" value="OMP_bac"/>
</dbReference>
<dbReference type="InterPro" id="IPR006665">
    <property type="entry name" value="OmpA-like"/>
</dbReference>
<sequence>MNSMLLKKLCLLLCVFAALSTSAQWYDPQKVNTKLGYKYGEAINEARVKNYTRAMQLLDECIAVDVKFVDAYLSKAGVFSEQKKYKQAVEFYRKATELDSVYCVTFLLPISIAYAGNGDFEDALTAINRFLQKPNLNERTIKSAEYRKRTYQFAIDYKKSMPATSYVFAPQNLGDSINSKQLEYFPSATIDGNTLVFTRRIGQEDFFISEKRNGVWSKAEPLPGNLNTEENEGAQTISQDGRMLIFTGCNMEDGEGSCDLYVSYLTKNGWGERINMGRIINTEYWESQPSLSPDKRALYFAARDPSGFGGSDLFVSYLQPNGQWGTPRNMGPEVNTSADESCPFIHPDNQTFYFTSNGHPGYGGTDLYFMRKKDDGSWEKPQNLGYPVNTIDDEGSLMIAGDGKTAYYASDGNDSRGGLDLYSFELPEHARPYKTLWVKGNVFDAKTKQGLPSAVELINLSSAQTISKVQTDEEGNYLITLPTGKDYAFNVNRKGYLFYSENFSLKTSGNDTTYTINIPLIPIEVNASVVLKNVFFDVNKAELKPESMIELDKVVQLMKDNPTLKIEINGHTDNVGKPADNLTLSNNRAKAVINYFLYKGVAADRLSSKGFGETKPVADNTSEQGRAKNRRTELKVVAK</sequence>